<dbReference type="KEGG" id="pll:I858_010915"/>
<evidence type="ECO:0008006" key="5">
    <source>
        <dbReference type="Google" id="ProtNLM"/>
    </source>
</evidence>
<dbReference type="AlphaFoldDB" id="A0A1B1S2V9"/>
<proteinExistence type="predicted"/>
<accession>A0A1B1S2V9</accession>
<evidence type="ECO:0000313" key="3">
    <source>
        <dbReference type="EMBL" id="ANU27499.1"/>
    </source>
</evidence>
<organism evidence="3 4">
    <name type="scientific">Planococcus versutus</name>
    <dbReference type="NCBI Taxonomy" id="1302659"/>
    <lineage>
        <taxon>Bacteria</taxon>
        <taxon>Bacillati</taxon>
        <taxon>Bacillota</taxon>
        <taxon>Bacilli</taxon>
        <taxon>Bacillales</taxon>
        <taxon>Caryophanaceae</taxon>
        <taxon>Planococcus</taxon>
    </lineage>
</organism>
<keyword evidence="4" id="KW-1185">Reference proteome</keyword>
<dbReference type="InterPro" id="IPR050465">
    <property type="entry name" value="UPF0194_transport"/>
</dbReference>
<evidence type="ECO:0000313" key="4">
    <source>
        <dbReference type="Proteomes" id="UP000053354"/>
    </source>
</evidence>
<dbReference type="EMBL" id="CP016540">
    <property type="protein sequence ID" value="ANU27499.1"/>
    <property type="molecule type" value="Genomic_DNA"/>
</dbReference>
<dbReference type="PANTHER" id="PTHR32347:SF23">
    <property type="entry name" value="BLL5650 PROTEIN"/>
    <property type="match status" value="1"/>
</dbReference>
<dbReference type="GO" id="GO:0030313">
    <property type="term" value="C:cell envelope"/>
    <property type="evidence" value="ECO:0007669"/>
    <property type="project" value="UniProtKB-SubCell"/>
</dbReference>
<evidence type="ECO:0000256" key="1">
    <source>
        <dbReference type="ARBA" id="ARBA00004196"/>
    </source>
</evidence>
<protein>
    <recommendedName>
        <fullName evidence="5">Efflux transporter periplasmic adaptor subunit</fullName>
    </recommendedName>
</protein>
<keyword evidence="2" id="KW-0175">Coiled coil</keyword>
<reference evidence="3" key="1">
    <citation type="submission" date="2016-10" db="EMBL/GenBank/DDBJ databases">
        <authorList>
            <person name="See-Too W.S."/>
        </authorList>
    </citation>
    <scope>NUCLEOTIDE SEQUENCE</scope>
    <source>
        <strain evidence="3">L10.15</strain>
    </source>
</reference>
<dbReference type="RefSeq" id="WP_049694122.1">
    <property type="nucleotide sequence ID" value="NZ_CP016540.2"/>
</dbReference>
<name>A0A1B1S2V9_9BACL</name>
<evidence type="ECO:0000256" key="2">
    <source>
        <dbReference type="ARBA" id="ARBA00023054"/>
    </source>
</evidence>
<sequence>MNKFYFVGLSVAIVAFLTANALLLFGEKSILPKSVYVDDYEQTYAHAYTTNLFKEALTVPEDTVEIYIQDNEALQQWTVNEGDAVTAGSELAILNEAETEDQRAVWETQKIALESQRTEVKASLATLEQAKAAQGGAVSRDASNNSEITNEEDEVIKFDVNVSVGVAVPQDGSYAAGIAQAEQQLAALDSQLAVLNAQLAQNLSSPSVISPVDGTVSKINRDTEPLSIEIYSTEKVFLSYVLEDEWPSVQVTDPVQIQGEGIDGIVTGTVQRISEMPAEESKWLEAYHQLDPKQQNNPLAYYEIRIVADAPIENPLPYGANVNTAITLKSASDAVALPISWLFDYDGVTGKAHSLHINGRPKTVSVTTNFEDGTKAVLSEAPEVGTVIIHEEKLEKFVVPPKVFMPFPSRQPDFEEAKNTYWRAYVEYLLAR</sequence>
<dbReference type="OrthoDB" id="2446145at2"/>
<dbReference type="PANTHER" id="PTHR32347">
    <property type="entry name" value="EFFLUX SYSTEM COMPONENT YKNX-RELATED"/>
    <property type="match status" value="1"/>
</dbReference>
<dbReference type="STRING" id="1302659.I858_010915"/>
<dbReference type="Proteomes" id="UP000053354">
    <property type="component" value="Chromosome"/>
</dbReference>
<gene>
    <name evidence="3" type="ORF">I858_010915</name>
</gene>
<comment type="subcellular location">
    <subcellularLocation>
        <location evidence="1">Cell envelope</location>
    </subcellularLocation>
</comment>